<dbReference type="NCBIfam" id="TIGR00482">
    <property type="entry name" value="nicotinate (nicotinamide) nucleotide adenylyltransferase"/>
    <property type="match status" value="1"/>
</dbReference>
<dbReference type="CDD" id="cd02165">
    <property type="entry name" value="NMNAT"/>
    <property type="match status" value="1"/>
</dbReference>
<gene>
    <name evidence="11" type="primary">nadD</name>
    <name evidence="13" type="ORF">MAG551_02204</name>
</gene>
<evidence type="ECO:0000256" key="8">
    <source>
        <dbReference type="ARBA" id="ARBA00022840"/>
    </source>
</evidence>
<evidence type="ECO:0000256" key="5">
    <source>
        <dbReference type="ARBA" id="ARBA00022679"/>
    </source>
</evidence>
<keyword evidence="4 11" id="KW-0662">Pyridine nucleotide biosynthesis</keyword>
<proteinExistence type="inferred from homology"/>
<dbReference type="InterPro" id="IPR005248">
    <property type="entry name" value="NadD/NMNAT"/>
</dbReference>
<comment type="similarity">
    <text evidence="3 11">Belongs to the NadD family.</text>
</comment>
<dbReference type="SUPFAM" id="SSF52374">
    <property type="entry name" value="Nucleotidylyl transferase"/>
    <property type="match status" value="1"/>
</dbReference>
<dbReference type="GO" id="GO:0005524">
    <property type="term" value="F:ATP binding"/>
    <property type="evidence" value="ECO:0007669"/>
    <property type="project" value="UniProtKB-KW"/>
</dbReference>
<dbReference type="GO" id="GO:0009435">
    <property type="term" value="P:NAD+ biosynthetic process"/>
    <property type="evidence" value="ECO:0007669"/>
    <property type="project" value="UniProtKB-UniRule"/>
</dbReference>
<evidence type="ECO:0000313" key="14">
    <source>
        <dbReference type="Proteomes" id="UP000722750"/>
    </source>
</evidence>
<name>A0A942A1G3_9BACT</name>
<comment type="pathway">
    <text evidence="2 11">Cofactor biosynthesis; NAD(+) biosynthesis; deamido-NAD(+) from nicotinate D-ribonucleotide: step 1/1.</text>
</comment>
<dbReference type="GO" id="GO:0004515">
    <property type="term" value="F:nicotinate-nucleotide adenylyltransferase activity"/>
    <property type="evidence" value="ECO:0007669"/>
    <property type="project" value="UniProtKB-UniRule"/>
</dbReference>
<dbReference type="PANTHER" id="PTHR39321">
    <property type="entry name" value="NICOTINATE-NUCLEOTIDE ADENYLYLTRANSFERASE-RELATED"/>
    <property type="match status" value="1"/>
</dbReference>
<dbReference type="Pfam" id="PF01467">
    <property type="entry name" value="CTP_transf_like"/>
    <property type="match status" value="1"/>
</dbReference>
<dbReference type="InterPro" id="IPR014729">
    <property type="entry name" value="Rossmann-like_a/b/a_fold"/>
</dbReference>
<evidence type="ECO:0000256" key="2">
    <source>
        <dbReference type="ARBA" id="ARBA00005019"/>
    </source>
</evidence>
<feature type="domain" description="Cytidyltransferase-like" evidence="12">
    <location>
        <begin position="18"/>
        <end position="189"/>
    </location>
</feature>
<evidence type="ECO:0000256" key="1">
    <source>
        <dbReference type="ARBA" id="ARBA00002324"/>
    </source>
</evidence>
<reference evidence="13" key="1">
    <citation type="journal article" date="2021" name="ISME J.">
        <title>Fine-scale metabolic discontinuity in a stratified prokaryote microbiome of a Red Sea deep halocline.</title>
        <authorList>
            <person name="Michoud G."/>
            <person name="Ngugi D.K."/>
            <person name="Barozzi A."/>
            <person name="Merlino G."/>
            <person name="Calleja M.L."/>
            <person name="Delgado-Huertas A."/>
            <person name="Moran X.A.G."/>
            <person name="Daffonchio D."/>
        </authorList>
    </citation>
    <scope>NUCLEOTIDE SEQUENCE</scope>
    <source>
        <strain evidence="13">SuakinDeep_MAG55_1</strain>
    </source>
</reference>
<keyword evidence="5 11" id="KW-0808">Transferase</keyword>
<evidence type="ECO:0000256" key="10">
    <source>
        <dbReference type="ARBA" id="ARBA00048721"/>
    </source>
</evidence>
<evidence type="ECO:0000256" key="7">
    <source>
        <dbReference type="ARBA" id="ARBA00022741"/>
    </source>
</evidence>
<accession>A0A942A1G3</accession>
<dbReference type="EC" id="2.7.7.18" evidence="11"/>
<sequence>MRANKNISDLSHKNNIGILGGTFNPIHMGHLIMAEEASKRHHLSKVVIMPTYIPPHKHFDDLADAGHRYQMVREAINKNDKFEVSYLEIKRKGRSYTIDTVHEILKHYGEECEVFLIMGADSSNELELWKDIKKLSQLCHFVIVNRPGFSTDVSPRLAELIGDDVMSDIERLRIEIEPVRISSTDIRKRLKNGTEIKGLVPECVEAYIREHGLYSPLKKGDYRGL</sequence>
<comment type="catalytic activity">
    <reaction evidence="10 11">
        <text>nicotinate beta-D-ribonucleotide + ATP + H(+) = deamido-NAD(+) + diphosphate</text>
        <dbReference type="Rhea" id="RHEA:22860"/>
        <dbReference type="ChEBI" id="CHEBI:15378"/>
        <dbReference type="ChEBI" id="CHEBI:30616"/>
        <dbReference type="ChEBI" id="CHEBI:33019"/>
        <dbReference type="ChEBI" id="CHEBI:57502"/>
        <dbReference type="ChEBI" id="CHEBI:58437"/>
        <dbReference type="EC" id="2.7.7.18"/>
    </reaction>
</comment>
<comment type="caution">
    <text evidence="13">The sequence shown here is derived from an EMBL/GenBank/DDBJ whole genome shotgun (WGS) entry which is preliminary data.</text>
</comment>
<evidence type="ECO:0000256" key="11">
    <source>
        <dbReference type="HAMAP-Rule" id="MF_00244"/>
    </source>
</evidence>
<evidence type="ECO:0000256" key="3">
    <source>
        <dbReference type="ARBA" id="ARBA00009014"/>
    </source>
</evidence>
<comment type="function">
    <text evidence="1 11">Catalyzes the reversible adenylation of nicotinate mononucleotide (NaMN) to nicotinic acid adenine dinucleotide (NaAD).</text>
</comment>
<dbReference type="Proteomes" id="UP000722750">
    <property type="component" value="Unassembled WGS sequence"/>
</dbReference>
<evidence type="ECO:0000256" key="9">
    <source>
        <dbReference type="ARBA" id="ARBA00023027"/>
    </source>
</evidence>
<dbReference type="Gene3D" id="3.40.50.620">
    <property type="entry name" value="HUPs"/>
    <property type="match status" value="1"/>
</dbReference>
<dbReference type="PANTHER" id="PTHR39321:SF3">
    <property type="entry name" value="PHOSPHOPANTETHEINE ADENYLYLTRANSFERASE"/>
    <property type="match status" value="1"/>
</dbReference>
<keyword evidence="6 11" id="KW-0548">Nucleotidyltransferase</keyword>
<evidence type="ECO:0000259" key="12">
    <source>
        <dbReference type="Pfam" id="PF01467"/>
    </source>
</evidence>
<organism evidence="13 14">
    <name type="scientific">Candidatus Scalindua arabica</name>
    <dbReference type="NCBI Taxonomy" id="1127984"/>
    <lineage>
        <taxon>Bacteria</taxon>
        <taxon>Pseudomonadati</taxon>
        <taxon>Planctomycetota</taxon>
        <taxon>Candidatus Brocadiia</taxon>
        <taxon>Candidatus Brocadiales</taxon>
        <taxon>Candidatus Scalinduaceae</taxon>
        <taxon>Candidatus Scalindua</taxon>
    </lineage>
</organism>
<evidence type="ECO:0000256" key="6">
    <source>
        <dbReference type="ARBA" id="ARBA00022695"/>
    </source>
</evidence>
<keyword evidence="7 11" id="KW-0547">Nucleotide-binding</keyword>
<keyword evidence="8 11" id="KW-0067">ATP-binding</keyword>
<evidence type="ECO:0000256" key="4">
    <source>
        <dbReference type="ARBA" id="ARBA00022642"/>
    </source>
</evidence>
<dbReference type="EMBL" id="JAANXD010000081">
    <property type="protein sequence ID" value="MBS1259138.1"/>
    <property type="molecule type" value="Genomic_DNA"/>
</dbReference>
<keyword evidence="9 11" id="KW-0520">NAD</keyword>
<dbReference type="NCBIfam" id="NF000840">
    <property type="entry name" value="PRK00071.1-3"/>
    <property type="match status" value="1"/>
</dbReference>
<protein>
    <recommendedName>
        <fullName evidence="11">Probable nicotinate-nucleotide adenylyltransferase</fullName>
        <ecNumber evidence="11">2.7.7.18</ecNumber>
    </recommendedName>
    <alternativeName>
        <fullName evidence="11">Deamido-NAD(+) diphosphorylase</fullName>
    </alternativeName>
    <alternativeName>
        <fullName evidence="11">Deamido-NAD(+) pyrophosphorylase</fullName>
    </alternativeName>
    <alternativeName>
        <fullName evidence="11">Nicotinate mononucleotide adenylyltransferase</fullName>
        <shortName evidence="11">NaMN adenylyltransferase</shortName>
    </alternativeName>
</protein>
<evidence type="ECO:0000313" key="13">
    <source>
        <dbReference type="EMBL" id="MBS1259138.1"/>
    </source>
</evidence>
<dbReference type="HAMAP" id="MF_00244">
    <property type="entry name" value="NaMN_adenylyltr"/>
    <property type="match status" value="1"/>
</dbReference>
<dbReference type="InterPro" id="IPR004821">
    <property type="entry name" value="Cyt_trans-like"/>
</dbReference>
<dbReference type="NCBIfam" id="TIGR00125">
    <property type="entry name" value="cyt_tran_rel"/>
    <property type="match status" value="1"/>
</dbReference>
<dbReference type="AlphaFoldDB" id="A0A942A1G3"/>